<dbReference type="Gene3D" id="3.40.1620.10">
    <property type="entry name" value="YefM-like domain"/>
    <property type="match status" value="1"/>
</dbReference>
<sequence length="84" mass="9364">MKTISVAELRQNPTAAIEDVANGETYVVTRHKHPVARLTPIDDDAVQIIPPRNPRAPKLADRKDLPRKSVAEVEALIREMASDR</sequence>
<accession>A0ABT7C5P3</accession>
<evidence type="ECO:0000256" key="2">
    <source>
        <dbReference type="RuleBase" id="RU362080"/>
    </source>
</evidence>
<dbReference type="EMBL" id="PXVD01000005">
    <property type="protein sequence ID" value="MDJ1370523.1"/>
    <property type="molecule type" value="Genomic_DNA"/>
</dbReference>
<proteinExistence type="inferred from homology"/>
<dbReference type="InterPro" id="IPR006442">
    <property type="entry name" value="Antitoxin_Phd/YefM"/>
</dbReference>
<name>A0ABT7C5P3_9MICO</name>
<dbReference type="Proteomes" id="UP001170379">
    <property type="component" value="Unassembled WGS sequence"/>
</dbReference>
<dbReference type="Pfam" id="PF02604">
    <property type="entry name" value="PhdYeFM_antitox"/>
    <property type="match status" value="1"/>
</dbReference>
<reference evidence="3" key="1">
    <citation type="submission" date="2018-03" db="EMBL/GenBank/DDBJ databases">
        <authorList>
            <person name="Nunes O.C."/>
            <person name="Lopes A.R."/>
            <person name="Froufe H."/>
            <person name="Munoz-Merida A."/>
            <person name="Barroso C."/>
            <person name="Egas C."/>
        </authorList>
    </citation>
    <scope>NUCLEOTIDE SEQUENCE</scope>
    <source>
        <strain evidence="3">ON4</strain>
    </source>
</reference>
<keyword evidence="4" id="KW-1185">Reference proteome</keyword>
<protein>
    <recommendedName>
        <fullName evidence="2">Antitoxin</fullName>
    </recommendedName>
</protein>
<reference evidence="3" key="2">
    <citation type="journal article" date="2022" name="Sci. Rep.">
        <title>In silico prediction of the enzymes involved in the degradation of the herbicide molinate by Gulosibacter molinativorax ON4T.</title>
        <authorList>
            <person name="Lopes A.R."/>
            <person name="Bunin E."/>
            <person name="Viana A.T."/>
            <person name="Froufe H."/>
            <person name="Munoz-Merida A."/>
            <person name="Pinho D."/>
            <person name="Figueiredo J."/>
            <person name="Barroso C."/>
            <person name="Vaz-Moreira I."/>
            <person name="Bellanger X."/>
            <person name="Egas C."/>
            <person name="Nunes O.C."/>
        </authorList>
    </citation>
    <scope>NUCLEOTIDE SEQUENCE</scope>
    <source>
        <strain evidence="3">ON4</strain>
    </source>
</reference>
<comment type="function">
    <text evidence="2">Antitoxin component of a type II toxin-antitoxin (TA) system.</text>
</comment>
<gene>
    <name evidence="3" type="ORF">C7K25_03920</name>
</gene>
<dbReference type="RefSeq" id="WP_035732019.1">
    <property type="nucleotide sequence ID" value="NZ_CP028426.1"/>
</dbReference>
<dbReference type="SUPFAM" id="SSF143120">
    <property type="entry name" value="YefM-like"/>
    <property type="match status" value="1"/>
</dbReference>
<organism evidence="3 4">
    <name type="scientific">Gulosibacter molinativorax</name>
    <dbReference type="NCBI Taxonomy" id="256821"/>
    <lineage>
        <taxon>Bacteria</taxon>
        <taxon>Bacillati</taxon>
        <taxon>Actinomycetota</taxon>
        <taxon>Actinomycetes</taxon>
        <taxon>Micrococcales</taxon>
        <taxon>Microbacteriaceae</taxon>
        <taxon>Gulosibacter</taxon>
    </lineage>
</organism>
<comment type="caution">
    <text evidence="3">The sequence shown here is derived from an EMBL/GenBank/DDBJ whole genome shotgun (WGS) entry which is preliminary data.</text>
</comment>
<dbReference type="InterPro" id="IPR036165">
    <property type="entry name" value="YefM-like_sf"/>
</dbReference>
<evidence type="ECO:0000313" key="3">
    <source>
        <dbReference type="EMBL" id="MDJ1370523.1"/>
    </source>
</evidence>
<comment type="similarity">
    <text evidence="1 2">Belongs to the phD/YefM antitoxin family.</text>
</comment>
<evidence type="ECO:0000313" key="4">
    <source>
        <dbReference type="Proteomes" id="UP001170379"/>
    </source>
</evidence>
<evidence type="ECO:0000256" key="1">
    <source>
        <dbReference type="ARBA" id="ARBA00009981"/>
    </source>
</evidence>
<dbReference type="NCBIfam" id="TIGR01552">
    <property type="entry name" value="phd_fam"/>
    <property type="match status" value="1"/>
</dbReference>